<dbReference type="GO" id="GO:0005829">
    <property type="term" value="C:cytosol"/>
    <property type="evidence" value="ECO:0007669"/>
    <property type="project" value="TreeGrafter"/>
</dbReference>
<feature type="binding site" evidence="9">
    <location>
        <begin position="290"/>
        <end position="292"/>
    </location>
    <ligand>
        <name>ATP</name>
        <dbReference type="ChEBI" id="CHEBI:30616"/>
    </ligand>
</feature>
<comment type="subunit">
    <text evidence="9">Homodimer.</text>
</comment>
<feature type="site" description="Transition state stabilizer" evidence="9">
    <location>
        <position position="248"/>
    </location>
</feature>
<dbReference type="EMBL" id="DWUQ01000096">
    <property type="protein sequence ID" value="HJD44325.1"/>
    <property type="molecule type" value="Genomic_DNA"/>
</dbReference>
<dbReference type="InterPro" id="IPR043129">
    <property type="entry name" value="ATPase_NBD"/>
</dbReference>
<keyword evidence="7 9" id="KW-0067">ATP-binding</keyword>
<dbReference type="SUPFAM" id="SSF53067">
    <property type="entry name" value="Actin-like ATPase domain"/>
    <property type="match status" value="2"/>
</dbReference>
<organism evidence="11 12">
    <name type="scientific">Candidatus Paenalcaligenes intestinipullorum</name>
    <dbReference type="NCBI Taxonomy" id="2838718"/>
    <lineage>
        <taxon>Bacteria</taxon>
        <taxon>Pseudomonadati</taxon>
        <taxon>Pseudomonadota</taxon>
        <taxon>Betaproteobacteria</taxon>
        <taxon>Burkholderiales</taxon>
        <taxon>Alcaligenaceae</taxon>
        <taxon>Paenalcaligenes</taxon>
    </lineage>
</organism>
<comment type="similarity">
    <text evidence="1 9 10">Belongs to the acetokinase family.</text>
</comment>
<protein>
    <recommendedName>
        <fullName evidence="9">Acetate kinase</fullName>
        <ecNumber evidence="9">2.7.2.1</ecNumber>
    </recommendedName>
    <alternativeName>
        <fullName evidence="9">Acetokinase</fullName>
    </alternativeName>
</protein>
<dbReference type="InterPro" id="IPR023865">
    <property type="entry name" value="Aliphatic_acid_kinase_CS"/>
</dbReference>
<keyword evidence="5 9" id="KW-0547">Nucleotide-binding</keyword>
<feature type="binding site" evidence="9">
    <location>
        <position position="386"/>
    </location>
    <ligand>
        <name>Mg(2+)</name>
        <dbReference type="ChEBI" id="CHEBI:18420"/>
    </ligand>
</feature>
<comment type="subcellular location">
    <subcellularLocation>
        <location evidence="9">Cytoplasm</location>
    </subcellularLocation>
</comment>
<evidence type="ECO:0000256" key="1">
    <source>
        <dbReference type="ARBA" id="ARBA00008748"/>
    </source>
</evidence>
<dbReference type="PANTHER" id="PTHR21060:SF21">
    <property type="entry name" value="ACETATE KINASE"/>
    <property type="match status" value="1"/>
</dbReference>
<proteinExistence type="inferred from homology"/>
<name>A0A9D2U872_9BURK</name>
<accession>A0A9D2U872</accession>
<evidence type="ECO:0000256" key="10">
    <source>
        <dbReference type="RuleBase" id="RU003835"/>
    </source>
</evidence>
<dbReference type="Gene3D" id="3.30.420.40">
    <property type="match status" value="2"/>
</dbReference>
<dbReference type="Proteomes" id="UP000823889">
    <property type="component" value="Unassembled WGS sequence"/>
</dbReference>
<feature type="active site" description="Proton donor/acceptor" evidence="9">
    <location>
        <position position="157"/>
    </location>
</feature>
<feature type="binding site" evidence="9">
    <location>
        <begin position="335"/>
        <end position="339"/>
    </location>
    <ligand>
        <name>ATP</name>
        <dbReference type="ChEBI" id="CHEBI:30616"/>
    </ligand>
</feature>
<evidence type="ECO:0000313" key="12">
    <source>
        <dbReference type="Proteomes" id="UP000823889"/>
    </source>
</evidence>
<keyword evidence="8 9" id="KW-0460">Magnesium</keyword>
<evidence type="ECO:0000256" key="5">
    <source>
        <dbReference type="ARBA" id="ARBA00022741"/>
    </source>
</evidence>
<dbReference type="PRINTS" id="PR00471">
    <property type="entry name" value="ACETATEKNASE"/>
</dbReference>
<feature type="binding site" evidence="9">
    <location>
        <begin position="215"/>
        <end position="219"/>
    </location>
    <ligand>
        <name>ATP</name>
        <dbReference type="ChEBI" id="CHEBI:30616"/>
    </ligand>
</feature>
<dbReference type="GO" id="GO:0006083">
    <property type="term" value="P:acetate metabolic process"/>
    <property type="evidence" value="ECO:0007669"/>
    <property type="project" value="TreeGrafter"/>
</dbReference>
<evidence type="ECO:0000256" key="2">
    <source>
        <dbReference type="ARBA" id="ARBA00022490"/>
    </source>
</evidence>
<dbReference type="InterPro" id="IPR000890">
    <property type="entry name" value="Aliphatic_acid_kin_short-chain"/>
</dbReference>
<feature type="binding site" evidence="9">
    <location>
        <position position="100"/>
    </location>
    <ligand>
        <name>substrate</name>
    </ligand>
</feature>
<dbReference type="HAMAP" id="MF_00020">
    <property type="entry name" value="Acetate_kinase"/>
    <property type="match status" value="1"/>
</dbReference>
<feature type="binding site" evidence="9">
    <location>
        <position position="17"/>
    </location>
    <ligand>
        <name>ATP</name>
        <dbReference type="ChEBI" id="CHEBI:30616"/>
    </ligand>
</feature>
<keyword evidence="3 9" id="KW-0808">Transferase</keyword>
<keyword evidence="4 9" id="KW-0479">Metal-binding</keyword>
<dbReference type="GO" id="GO:0005524">
    <property type="term" value="F:ATP binding"/>
    <property type="evidence" value="ECO:0007669"/>
    <property type="project" value="UniProtKB-KW"/>
</dbReference>
<feature type="binding site" evidence="9">
    <location>
        <position position="10"/>
    </location>
    <ligand>
        <name>Mg(2+)</name>
        <dbReference type="ChEBI" id="CHEBI:18420"/>
    </ligand>
</feature>
<evidence type="ECO:0000256" key="3">
    <source>
        <dbReference type="ARBA" id="ARBA00022679"/>
    </source>
</evidence>
<dbReference type="NCBIfam" id="TIGR00016">
    <property type="entry name" value="ackA"/>
    <property type="match status" value="1"/>
</dbReference>
<dbReference type="GO" id="GO:0000287">
    <property type="term" value="F:magnesium ion binding"/>
    <property type="evidence" value="ECO:0007669"/>
    <property type="project" value="UniProtKB-UniRule"/>
</dbReference>
<comment type="caution">
    <text evidence="11">The sequence shown here is derived from an EMBL/GenBank/DDBJ whole genome shotgun (WGS) entry which is preliminary data.</text>
</comment>
<evidence type="ECO:0000256" key="7">
    <source>
        <dbReference type="ARBA" id="ARBA00022840"/>
    </source>
</evidence>
<evidence type="ECO:0000313" key="11">
    <source>
        <dbReference type="EMBL" id="HJD44325.1"/>
    </source>
</evidence>
<comment type="pathway">
    <text evidence="9">Metabolic intermediate biosynthesis; acetyl-CoA biosynthesis; acetyl-CoA from acetate: step 1/2.</text>
</comment>
<comment type="function">
    <text evidence="9">Catalyzes the formation of acetyl phosphate from acetate and ATP. Can also catalyze the reverse reaction.</text>
</comment>
<keyword evidence="6 9" id="KW-0418">Kinase</keyword>
<evidence type="ECO:0000256" key="6">
    <source>
        <dbReference type="ARBA" id="ARBA00022777"/>
    </source>
</evidence>
<comment type="cofactor">
    <cofactor evidence="9">
        <name>Mg(2+)</name>
        <dbReference type="ChEBI" id="CHEBI:18420"/>
    </cofactor>
    <cofactor evidence="9">
        <name>Mn(2+)</name>
        <dbReference type="ChEBI" id="CHEBI:29035"/>
    </cofactor>
    <text evidence="9">Mg(2+). Can also accept Mn(2+).</text>
</comment>
<reference evidence="11" key="1">
    <citation type="journal article" date="2021" name="PeerJ">
        <title>Extensive microbial diversity within the chicken gut microbiome revealed by metagenomics and culture.</title>
        <authorList>
            <person name="Gilroy R."/>
            <person name="Ravi A."/>
            <person name="Getino M."/>
            <person name="Pursley I."/>
            <person name="Horton D.L."/>
            <person name="Alikhan N.F."/>
            <person name="Baker D."/>
            <person name="Gharbi K."/>
            <person name="Hall N."/>
            <person name="Watson M."/>
            <person name="Adriaenssens E.M."/>
            <person name="Foster-Nyarko E."/>
            <person name="Jarju S."/>
            <person name="Secka A."/>
            <person name="Antonio M."/>
            <person name="Oren A."/>
            <person name="Chaudhuri R.R."/>
            <person name="La Ragione R."/>
            <person name="Hildebrand F."/>
            <person name="Pallen M.J."/>
        </authorList>
    </citation>
    <scope>NUCLEOTIDE SEQUENCE</scope>
    <source>
        <strain evidence="11">9264</strain>
    </source>
</reference>
<dbReference type="Pfam" id="PF00871">
    <property type="entry name" value="Acetate_kinase"/>
    <property type="match status" value="1"/>
</dbReference>
<dbReference type="InterPro" id="IPR004372">
    <property type="entry name" value="Ac/propionate_kinase"/>
</dbReference>
<dbReference type="GO" id="GO:0008776">
    <property type="term" value="F:acetate kinase activity"/>
    <property type="evidence" value="ECO:0007669"/>
    <property type="project" value="UniProtKB-UniRule"/>
</dbReference>
<reference evidence="11" key="2">
    <citation type="submission" date="2021-04" db="EMBL/GenBank/DDBJ databases">
        <authorList>
            <person name="Gilroy R."/>
        </authorList>
    </citation>
    <scope>NUCLEOTIDE SEQUENCE</scope>
    <source>
        <strain evidence="11">9264</strain>
    </source>
</reference>
<sequence length="403" mass="44617">MSSDTLLVVNAGSSSLKFHLYRLNEDHTGDDNELEFWFGGQVSGIGSSAPHAKVRDAQGVVMLDQALSADQVPTLKHAQELLTQWVRSQLTKPPVAVGHRIVHGGSALNQSVVIDDDVLNYLEELAPLAPLHQHNNLSPVYVIRDRWPQMLQVACVDTAFHRTQPDLISYYALPLRFHEQGVKRYGFHGLSYQYISEYLAQDYPELHQGRVIVAHLGSGASACIMVNGESRESTMGFTALDGLPMATRPGHLDAGVVLWWLQQQKMTADELQDVLYNQSGLRGLSGFSGDMRELLASDQERAKLAINYYTYRVAEGLAGLCIAAQGVDAIVFTAGVGEHSPEIRAGILQHLSWLGIEVDTLRNQANDTRITTDQSRVSAWVMPTNEELVIARETLKHYQLHTV</sequence>
<dbReference type="PANTHER" id="PTHR21060">
    <property type="entry name" value="ACETATE KINASE"/>
    <property type="match status" value="1"/>
</dbReference>
<feature type="site" description="Transition state stabilizer" evidence="9">
    <location>
        <position position="188"/>
    </location>
</feature>
<keyword evidence="2 9" id="KW-0963">Cytoplasm</keyword>
<dbReference type="EC" id="2.7.2.1" evidence="9"/>
<evidence type="ECO:0000256" key="8">
    <source>
        <dbReference type="ARBA" id="ARBA00022842"/>
    </source>
</evidence>
<evidence type="ECO:0000256" key="4">
    <source>
        <dbReference type="ARBA" id="ARBA00022723"/>
    </source>
</evidence>
<comment type="catalytic activity">
    <reaction evidence="9">
        <text>acetate + ATP = acetyl phosphate + ADP</text>
        <dbReference type="Rhea" id="RHEA:11352"/>
        <dbReference type="ChEBI" id="CHEBI:22191"/>
        <dbReference type="ChEBI" id="CHEBI:30089"/>
        <dbReference type="ChEBI" id="CHEBI:30616"/>
        <dbReference type="ChEBI" id="CHEBI:456216"/>
        <dbReference type="EC" id="2.7.2.1"/>
    </reaction>
</comment>
<dbReference type="PROSITE" id="PS01075">
    <property type="entry name" value="ACETATE_KINASE_1"/>
    <property type="match status" value="1"/>
</dbReference>
<gene>
    <name evidence="9" type="primary">ackA</name>
    <name evidence="11" type="ORF">H9906_04760</name>
</gene>
<dbReference type="AlphaFoldDB" id="A0A9D2U872"/>
<evidence type="ECO:0000256" key="9">
    <source>
        <dbReference type="HAMAP-Rule" id="MF_00020"/>
    </source>
</evidence>
<dbReference type="PIRSF" id="PIRSF000722">
    <property type="entry name" value="Acetate_prop_kin"/>
    <property type="match status" value="1"/>
</dbReference>
<dbReference type="GO" id="GO:0006085">
    <property type="term" value="P:acetyl-CoA biosynthetic process"/>
    <property type="evidence" value="ECO:0007669"/>
    <property type="project" value="UniProtKB-UniRule"/>
</dbReference>